<dbReference type="SUPFAM" id="SSF55031">
    <property type="entry name" value="Bacterial exopeptidase dimerisation domain"/>
    <property type="match status" value="1"/>
</dbReference>
<dbReference type="GO" id="GO:0009014">
    <property type="term" value="F:succinyl-diaminopimelate desuccinylase activity"/>
    <property type="evidence" value="ECO:0007669"/>
    <property type="project" value="UniProtKB-EC"/>
</dbReference>
<dbReference type="Pfam" id="PF07687">
    <property type="entry name" value="M20_dimer"/>
    <property type="match status" value="1"/>
</dbReference>
<dbReference type="EMBL" id="QOCS01000024">
    <property type="protein sequence ID" value="RHW44906.1"/>
    <property type="molecule type" value="Genomic_DNA"/>
</dbReference>
<sequence length="383" mass="41786">MEKTRALKILSDLIAIPSINDQEAQVADYLADLFAGYPAQIQRVRYAPGRDNLVVTIGDHGPLLGFSGHEDVVAVDSSKDWDYPPFTATMKDGKIYGRGASDMKSGLAAMVVAMLDLLDGKQPLDGRIRLLASVGEETGEYGAAQLTEAGYASELQGLVIGEPTDLHIRVTHKGVIDYRVESLGKSVHSSQPSLGKNAILPLVEFVHQAQITLSQDNQVDEILGSITHVVSQIQGGAQINTVPAHAWLTGNIRTIPAYPNELVMQQLDDIVHHLNSQGAQLKITYSYPEPPLPNQGQTALAQLASQVLQEQFQLQGELTAGMGATDASEYHHVPNLPIIIVGPADGTTDHQPNEFVSIYKYLLGCKFYEKFARVFWQKFTINH</sequence>
<feature type="domain" description="Peptidase M20 dimerisation" evidence="15">
    <location>
        <begin position="171"/>
        <end position="276"/>
    </location>
</feature>
<gene>
    <name evidence="16" type="ORF">DS832_08795</name>
</gene>
<evidence type="ECO:0000313" key="17">
    <source>
        <dbReference type="Proteomes" id="UP000284822"/>
    </source>
</evidence>
<proteinExistence type="inferred from homology"/>
<dbReference type="InterPro" id="IPR050072">
    <property type="entry name" value="Peptidase_M20A"/>
</dbReference>
<dbReference type="PANTHER" id="PTHR43808:SF8">
    <property type="entry name" value="PEPTIDASE M20 DIMERISATION DOMAIN-CONTAINING PROTEIN"/>
    <property type="match status" value="1"/>
</dbReference>
<comment type="catalytic activity">
    <reaction evidence="14">
        <text>N-succinyl-(2S,6S)-2,6-diaminopimelate + H2O = (2S,6S)-2,6-diaminopimelate + succinate</text>
        <dbReference type="Rhea" id="RHEA:22608"/>
        <dbReference type="ChEBI" id="CHEBI:15377"/>
        <dbReference type="ChEBI" id="CHEBI:30031"/>
        <dbReference type="ChEBI" id="CHEBI:57609"/>
        <dbReference type="ChEBI" id="CHEBI:58087"/>
        <dbReference type="EC" id="3.5.1.18"/>
    </reaction>
</comment>
<dbReference type="Gene3D" id="3.30.70.360">
    <property type="match status" value="1"/>
</dbReference>
<dbReference type="NCBIfam" id="TIGR01910">
    <property type="entry name" value="DapE-ArgE"/>
    <property type="match status" value="1"/>
</dbReference>
<evidence type="ECO:0000256" key="5">
    <source>
        <dbReference type="ARBA" id="ARBA00011921"/>
    </source>
</evidence>
<dbReference type="SUPFAM" id="SSF53187">
    <property type="entry name" value="Zn-dependent exopeptidases"/>
    <property type="match status" value="1"/>
</dbReference>
<comment type="similarity">
    <text evidence="4">Belongs to the peptidase M20A family.</text>
</comment>
<dbReference type="RefSeq" id="WP_118911238.1">
    <property type="nucleotide sequence ID" value="NZ_QOCS01000024.1"/>
</dbReference>
<dbReference type="InterPro" id="IPR002933">
    <property type="entry name" value="Peptidase_M20"/>
</dbReference>
<evidence type="ECO:0000256" key="12">
    <source>
        <dbReference type="ARBA" id="ARBA00023154"/>
    </source>
</evidence>
<comment type="pathway">
    <text evidence="3">Amino-acid biosynthesis; L-lysine biosynthesis via DAP pathway; LL-2,6-diaminopimelate from (S)-tetrahydrodipicolinate (succinylase route): step 3/3.</text>
</comment>
<dbReference type="NCBIfam" id="NF006365">
    <property type="entry name" value="PRK08588.1"/>
    <property type="match status" value="1"/>
</dbReference>
<evidence type="ECO:0000256" key="14">
    <source>
        <dbReference type="ARBA" id="ARBA00051301"/>
    </source>
</evidence>
<evidence type="ECO:0000256" key="1">
    <source>
        <dbReference type="ARBA" id="ARBA00001941"/>
    </source>
</evidence>
<organism evidence="16 17">
    <name type="scientific">Bombilactobacillus bombi</name>
    <dbReference type="NCBI Taxonomy" id="1303590"/>
    <lineage>
        <taxon>Bacteria</taxon>
        <taxon>Bacillati</taxon>
        <taxon>Bacillota</taxon>
        <taxon>Bacilli</taxon>
        <taxon>Lactobacillales</taxon>
        <taxon>Lactobacillaceae</taxon>
        <taxon>Bombilactobacillus</taxon>
    </lineage>
</organism>
<comment type="cofactor">
    <cofactor evidence="2">
        <name>Zn(2+)</name>
        <dbReference type="ChEBI" id="CHEBI:29105"/>
    </cofactor>
</comment>
<dbReference type="InterPro" id="IPR001261">
    <property type="entry name" value="ArgE/DapE_CS"/>
</dbReference>
<evidence type="ECO:0000256" key="11">
    <source>
        <dbReference type="ARBA" id="ARBA00022915"/>
    </source>
</evidence>
<comment type="cofactor">
    <cofactor evidence="1">
        <name>Co(2+)</name>
        <dbReference type="ChEBI" id="CHEBI:48828"/>
    </cofactor>
</comment>
<evidence type="ECO:0000256" key="3">
    <source>
        <dbReference type="ARBA" id="ARBA00005130"/>
    </source>
</evidence>
<dbReference type="InterPro" id="IPR011650">
    <property type="entry name" value="Peptidase_M20_dimer"/>
</dbReference>
<evidence type="ECO:0000256" key="6">
    <source>
        <dbReference type="ARBA" id="ARBA00016853"/>
    </source>
</evidence>
<evidence type="ECO:0000256" key="2">
    <source>
        <dbReference type="ARBA" id="ARBA00001947"/>
    </source>
</evidence>
<dbReference type="InterPro" id="IPR036264">
    <property type="entry name" value="Bact_exopeptidase_dim_dom"/>
</dbReference>
<evidence type="ECO:0000256" key="13">
    <source>
        <dbReference type="ARBA" id="ARBA00023285"/>
    </source>
</evidence>
<dbReference type="PROSITE" id="PS00759">
    <property type="entry name" value="ARGE_DAPE_CPG2_2"/>
    <property type="match status" value="1"/>
</dbReference>
<dbReference type="Pfam" id="PF01546">
    <property type="entry name" value="Peptidase_M20"/>
    <property type="match status" value="1"/>
</dbReference>
<dbReference type="GO" id="GO:0046872">
    <property type="term" value="F:metal ion binding"/>
    <property type="evidence" value="ECO:0007669"/>
    <property type="project" value="UniProtKB-KW"/>
</dbReference>
<dbReference type="AlphaFoldDB" id="A0A3R7CK31"/>
<dbReference type="CDD" id="cd08659">
    <property type="entry name" value="M20_ArgE_DapE-like"/>
    <property type="match status" value="1"/>
</dbReference>
<keyword evidence="13" id="KW-0170">Cobalt</keyword>
<dbReference type="InterPro" id="IPR010182">
    <property type="entry name" value="ArgE/DapE"/>
</dbReference>
<dbReference type="GO" id="GO:0019877">
    <property type="term" value="P:diaminopimelate biosynthetic process"/>
    <property type="evidence" value="ECO:0007669"/>
    <property type="project" value="UniProtKB-KW"/>
</dbReference>
<evidence type="ECO:0000256" key="10">
    <source>
        <dbReference type="ARBA" id="ARBA00022833"/>
    </source>
</evidence>
<dbReference type="Gene3D" id="3.40.630.10">
    <property type="entry name" value="Zn peptidases"/>
    <property type="match status" value="1"/>
</dbReference>
<dbReference type="EC" id="3.5.1.18" evidence="5"/>
<dbReference type="Proteomes" id="UP000284822">
    <property type="component" value="Unassembled WGS sequence"/>
</dbReference>
<accession>A0A3R7CK31</accession>
<keyword evidence="8" id="KW-0479">Metal-binding</keyword>
<evidence type="ECO:0000256" key="4">
    <source>
        <dbReference type="ARBA" id="ARBA00006247"/>
    </source>
</evidence>
<evidence type="ECO:0000256" key="7">
    <source>
        <dbReference type="ARBA" id="ARBA00022605"/>
    </source>
</evidence>
<name>A0A3R7CK31_9LACO</name>
<keyword evidence="9" id="KW-0378">Hydrolase</keyword>
<reference evidence="16 17" key="1">
    <citation type="submission" date="2018-07" db="EMBL/GenBank/DDBJ databases">
        <title>Genome sequences of six Lactobacillus spp. isolated from bumble bee guts.</title>
        <authorList>
            <person name="Motta E.V.S."/>
            <person name="Moran N.A."/>
        </authorList>
    </citation>
    <scope>NUCLEOTIDE SEQUENCE [LARGE SCALE GENOMIC DNA]</scope>
    <source>
        <strain evidence="16 17">LV-8.1</strain>
    </source>
</reference>
<keyword evidence="11" id="KW-0220">Diaminopimelate biosynthesis</keyword>
<evidence type="ECO:0000313" key="16">
    <source>
        <dbReference type="EMBL" id="RHW44906.1"/>
    </source>
</evidence>
<keyword evidence="12" id="KW-0457">Lysine biosynthesis</keyword>
<comment type="caution">
    <text evidence="16">The sequence shown here is derived from an EMBL/GenBank/DDBJ whole genome shotgun (WGS) entry which is preliminary data.</text>
</comment>
<protein>
    <recommendedName>
        <fullName evidence="6">Probable succinyl-diaminopimelate desuccinylase</fullName>
        <ecNumber evidence="5">3.5.1.18</ecNumber>
    </recommendedName>
</protein>
<dbReference type="PROSITE" id="PS00758">
    <property type="entry name" value="ARGE_DAPE_CPG2_1"/>
    <property type="match status" value="1"/>
</dbReference>
<dbReference type="GO" id="GO:0009089">
    <property type="term" value="P:lysine biosynthetic process via diaminopimelate"/>
    <property type="evidence" value="ECO:0007669"/>
    <property type="project" value="UniProtKB-UniPathway"/>
</dbReference>
<evidence type="ECO:0000256" key="9">
    <source>
        <dbReference type="ARBA" id="ARBA00022801"/>
    </source>
</evidence>
<dbReference type="PANTHER" id="PTHR43808">
    <property type="entry name" value="ACETYLORNITHINE DEACETYLASE"/>
    <property type="match status" value="1"/>
</dbReference>
<dbReference type="UniPathway" id="UPA00034">
    <property type="reaction ID" value="UER00021"/>
</dbReference>
<keyword evidence="7" id="KW-0028">Amino-acid biosynthesis</keyword>
<evidence type="ECO:0000259" key="15">
    <source>
        <dbReference type="Pfam" id="PF07687"/>
    </source>
</evidence>
<evidence type="ECO:0000256" key="8">
    <source>
        <dbReference type="ARBA" id="ARBA00022723"/>
    </source>
</evidence>
<keyword evidence="10" id="KW-0862">Zinc</keyword>